<evidence type="ECO:0000259" key="1">
    <source>
        <dbReference type="Pfam" id="PF00561"/>
    </source>
</evidence>
<protein>
    <submittedName>
        <fullName evidence="2">Alpha/beta hydrolase</fullName>
    </submittedName>
</protein>
<evidence type="ECO:0000313" key="2">
    <source>
        <dbReference type="EMBL" id="TKW60498.1"/>
    </source>
</evidence>
<gene>
    <name evidence="2" type="ORF">DI628_06235</name>
</gene>
<comment type="caution">
    <text evidence="2">The sequence shown here is derived from an EMBL/GenBank/DDBJ whole genome shotgun (WGS) entry which is preliminary data.</text>
</comment>
<reference evidence="2 3" key="1">
    <citation type="journal article" date="2017" name="Nat. Commun.">
        <title>In situ click chemistry generation of cyclooxygenase-2 inhibitors.</title>
        <authorList>
            <person name="Bhardwaj A."/>
            <person name="Kaur J."/>
            <person name="Wuest M."/>
            <person name="Wuest F."/>
        </authorList>
    </citation>
    <scope>NUCLEOTIDE SEQUENCE [LARGE SCALE GENOMIC DNA]</scope>
    <source>
        <strain evidence="2">S2_018_000_R2_106</strain>
    </source>
</reference>
<dbReference type="GO" id="GO:0016787">
    <property type="term" value="F:hydrolase activity"/>
    <property type="evidence" value="ECO:0007669"/>
    <property type="project" value="UniProtKB-KW"/>
</dbReference>
<dbReference type="Pfam" id="PF00561">
    <property type="entry name" value="Abhydrolase_1"/>
    <property type="match status" value="1"/>
</dbReference>
<dbReference type="PANTHER" id="PTHR43798:SF33">
    <property type="entry name" value="HYDROLASE, PUTATIVE (AFU_ORTHOLOGUE AFUA_2G14860)-RELATED"/>
    <property type="match status" value="1"/>
</dbReference>
<dbReference type="InterPro" id="IPR050266">
    <property type="entry name" value="AB_hydrolase_sf"/>
</dbReference>
<dbReference type="PRINTS" id="PR00111">
    <property type="entry name" value="ABHYDROLASE"/>
</dbReference>
<accession>A0A6N4QYE5</accession>
<dbReference type="PANTHER" id="PTHR43798">
    <property type="entry name" value="MONOACYLGLYCEROL LIPASE"/>
    <property type="match status" value="1"/>
</dbReference>
<evidence type="ECO:0000313" key="3">
    <source>
        <dbReference type="Proteomes" id="UP000320948"/>
    </source>
</evidence>
<dbReference type="AlphaFoldDB" id="A0A6N4QYE5"/>
<name>A0A6N4QYE5_BLAVI</name>
<feature type="domain" description="AB hydrolase-1" evidence="1">
    <location>
        <begin position="16"/>
        <end position="246"/>
    </location>
</feature>
<sequence>MPVFESHIPEGGASGTLVCLTGVNSGAYLMQGAVAAMGHEWQVLRMNTPGVDGMPLPIPFSPKAYAKKVLEILDKEGVQQFVLLGHSLGGYAAQELARLVPDRVQKLILVSTSRGQPDTAIDVALMQKKLGMPFWEFQKLMAQNDAKGHEPLFGPGFAQREPHVYRAFLELRRAFLPAQSVSLAHLSAGGMFSSAGWVKRLTMPTLVIHGSADILVSARSGRKLADALPRAQWLELFDVGHFPMLEYAGFWDKVRQFVEGVNLGQPTEPKDGFLQKMWKGLWFSG</sequence>
<dbReference type="EMBL" id="VAFM01000002">
    <property type="protein sequence ID" value="TKW60498.1"/>
    <property type="molecule type" value="Genomic_DNA"/>
</dbReference>
<dbReference type="InterPro" id="IPR029058">
    <property type="entry name" value="AB_hydrolase_fold"/>
</dbReference>
<dbReference type="SUPFAM" id="SSF53474">
    <property type="entry name" value="alpha/beta-Hydrolases"/>
    <property type="match status" value="1"/>
</dbReference>
<dbReference type="Proteomes" id="UP000320948">
    <property type="component" value="Unassembled WGS sequence"/>
</dbReference>
<keyword evidence="2" id="KW-0378">Hydrolase</keyword>
<dbReference type="InterPro" id="IPR000073">
    <property type="entry name" value="AB_hydrolase_1"/>
</dbReference>
<dbReference type="GO" id="GO:0016020">
    <property type="term" value="C:membrane"/>
    <property type="evidence" value="ECO:0007669"/>
    <property type="project" value="TreeGrafter"/>
</dbReference>
<organism evidence="2 3">
    <name type="scientific">Blastochloris viridis</name>
    <name type="common">Rhodopseudomonas viridis</name>
    <dbReference type="NCBI Taxonomy" id="1079"/>
    <lineage>
        <taxon>Bacteria</taxon>
        <taxon>Pseudomonadati</taxon>
        <taxon>Pseudomonadota</taxon>
        <taxon>Alphaproteobacteria</taxon>
        <taxon>Hyphomicrobiales</taxon>
        <taxon>Blastochloridaceae</taxon>
        <taxon>Blastochloris</taxon>
    </lineage>
</organism>
<proteinExistence type="predicted"/>
<dbReference type="Gene3D" id="3.40.50.1820">
    <property type="entry name" value="alpha/beta hydrolase"/>
    <property type="match status" value="1"/>
</dbReference>